<keyword evidence="1" id="KW-0472">Membrane</keyword>
<evidence type="ECO:0000256" key="1">
    <source>
        <dbReference type="SAM" id="Phobius"/>
    </source>
</evidence>
<dbReference type="AlphaFoldDB" id="A0AAP2YX04"/>
<accession>A0AAP2YX04</accession>
<feature type="transmembrane region" description="Helical" evidence="1">
    <location>
        <begin position="66"/>
        <end position="88"/>
    </location>
</feature>
<protein>
    <submittedName>
        <fullName evidence="2">Uncharacterized protein</fullName>
    </submittedName>
</protein>
<name>A0AAP2YX04_9EURY</name>
<keyword evidence="1" id="KW-0812">Transmembrane</keyword>
<evidence type="ECO:0000313" key="3">
    <source>
        <dbReference type="Proteomes" id="UP001321018"/>
    </source>
</evidence>
<dbReference type="RefSeq" id="WP_338002231.1">
    <property type="nucleotide sequence ID" value="NZ_JAOPKA010000001.1"/>
</dbReference>
<keyword evidence="1" id="KW-1133">Transmembrane helix</keyword>
<organism evidence="2 3">
    <name type="scientific">Natronoglomus mannanivorans</name>
    <dbReference type="NCBI Taxonomy" id="2979990"/>
    <lineage>
        <taxon>Archaea</taxon>
        <taxon>Methanobacteriati</taxon>
        <taxon>Methanobacteriota</taxon>
        <taxon>Stenosarchaea group</taxon>
        <taxon>Halobacteria</taxon>
        <taxon>Halobacteriales</taxon>
        <taxon>Natrialbaceae</taxon>
        <taxon>Natronoglomus</taxon>
    </lineage>
</organism>
<feature type="transmembrane region" description="Helical" evidence="1">
    <location>
        <begin position="100"/>
        <end position="124"/>
    </location>
</feature>
<dbReference type="Proteomes" id="UP001321018">
    <property type="component" value="Unassembled WGS sequence"/>
</dbReference>
<comment type="caution">
    <text evidence="2">The sequence shown here is derived from an EMBL/GenBank/DDBJ whole genome shotgun (WGS) entry which is preliminary data.</text>
</comment>
<dbReference type="EMBL" id="JAOPKA010000001">
    <property type="protein sequence ID" value="MCU4740398.1"/>
    <property type="molecule type" value="Genomic_DNA"/>
</dbReference>
<sequence length="133" mass="14095">MTTFAVPIVPSSLLVLTVVFGAYAVLLATSGRVVTATLSWADDDYAENVPETDRDIGVIVGKAENVLLLTFVLVGAYTALAVIFAAKSIVRSEDMKNNSLFYLAGTLVNFTYSVMVGVTARILIGANATTPIF</sequence>
<reference evidence="2" key="1">
    <citation type="submission" date="2022-09" db="EMBL/GenBank/DDBJ databases">
        <title>Enrichment on poylsaccharides allowed isolation of novel metabolic and taxonomic groups of Haloarchaea.</title>
        <authorList>
            <person name="Sorokin D.Y."/>
            <person name="Elcheninov A.G."/>
            <person name="Khizhniak T.V."/>
            <person name="Kolganova T.V."/>
            <person name="Kublanov I.V."/>
        </authorList>
    </citation>
    <scope>NUCLEOTIDE SEQUENCE</scope>
    <source>
        <strain evidence="2">AArc-xg1-1</strain>
    </source>
</reference>
<gene>
    <name evidence="2" type="ORF">OB960_03180</name>
</gene>
<evidence type="ECO:0000313" key="2">
    <source>
        <dbReference type="EMBL" id="MCU4740398.1"/>
    </source>
</evidence>
<proteinExistence type="predicted"/>